<organism evidence="2 3">
    <name type="scientific">Ornithinicoccus hortensis</name>
    <dbReference type="NCBI Taxonomy" id="82346"/>
    <lineage>
        <taxon>Bacteria</taxon>
        <taxon>Bacillati</taxon>
        <taxon>Actinomycetota</taxon>
        <taxon>Actinomycetes</taxon>
        <taxon>Micrococcales</taxon>
        <taxon>Intrasporangiaceae</taxon>
        <taxon>Ornithinicoccus</taxon>
    </lineage>
</organism>
<keyword evidence="1" id="KW-0472">Membrane</keyword>
<keyword evidence="3" id="KW-1185">Reference proteome</keyword>
<dbReference type="Pfam" id="PF14030">
    <property type="entry name" value="DUF4245"/>
    <property type="match status" value="1"/>
</dbReference>
<protein>
    <submittedName>
        <fullName evidence="2">Uncharacterized protein DUF4245</fullName>
    </submittedName>
</protein>
<dbReference type="EMBL" id="VFOP01000001">
    <property type="protein sequence ID" value="TQL50074.1"/>
    <property type="molecule type" value="Genomic_DNA"/>
</dbReference>
<gene>
    <name evidence="2" type="ORF">FB467_1176</name>
</gene>
<dbReference type="Proteomes" id="UP000319516">
    <property type="component" value="Unassembled WGS sequence"/>
</dbReference>
<feature type="transmembrane region" description="Helical" evidence="1">
    <location>
        <begin position="34"/>
        <end position="52"/>
    </location>
</feature>
<accession>A0A542YQ81</accession>
<dbReference type="AlphaFoldDB" id="A0A542YQ81"/>
<sequence>MNAPQDTTPAAAPATAPSADKRMQRLLSYSTKNMIYSLVAVFALAFGVWALMPGDRGVQHQEANVVSVASYAQTQVDWPLYVPGELGADWTVTTVLFETLADQQTWRLGVVTPSDGYLALSVTDRAQDPWLEMALRDTAQLGEIPLDAPDGEHTWQQWAGNGTTALVLPAEGDRTTTAVVHGSATDAEMVEFVEQLEVFSE</sequence>
<reference evidence="2 3" key="1">
    <citation type="submission" date="2019-06" db="EMBL/GenBank/DDBJ databases">
        <title>Sequencing the genomes of 1000 actinobacteria strains.</title>
        <authorList>
            <person name="Klenk H.-P."/>
        </authorList>
    </citation>
    <scope>NUCLEOTIDE SEQUENCE [LARGE SCALE GENOMIC DNA]</scope>
    <source>
        <strain evidence="2 3">DSM 12335</strain>
    </source>
</reference>
<name>A0A542YQ81_9MICO</name>
<proteinExistence type="predicted"/>
<dbReference type="RefSeq" id="WP_170230580.1">
    <property type="nucleotide sequence ID" value="NZ_BAAAIK010000004.1"/>
</dbReference>
<evidence type="ECO:0000313" key="3">
    <source>
        <dbReference type="Proteomes" id="UP000319516"/>
    </source>
</evidence>
<keyword evidence="1" id="KW-0812">Transmembrane</keyword>
<dbReference type="InterPro" id="IPR025339">
    <property type="entry name" value="DUF4245"/>
</dbReference>
<evidence type="ECO:0000313" key="2">
    <source>
        <dbReference type="EMBL" id="TQL50074.1"/>
    </source>
</evidence>
<keyword evidence="1" id="KW-1133">Transmembrane helix</keyword>
<comment type="caution">
    <text evidence="2">The sequence shown here is derived from an EMBL/GenBank/DDBJ whole genome shotgun (WGS) entry which is preliminary data.</text>
</comment>
<evidence type="ECO:0000256" key="1">
    <source>
        <dbReference type="SAM" id="Phobius"/>
    </source>
</evidence>